<proteinExistence type="predicted"/>
<dbReference type="Gene3D" id="1.25.40.10">
    <property type="entry name" value="Tetratricopeptide repeat domain"/>
    <property type="match status" value="3"/>
</dbReference>
<dbReference type="Pfam" id="PF13181">
    <property type="entry name" value="TPR_8"/>
    <property type="match status" value="1"/>
</dbReference>
<dbReference type="EMBL" id="UOGL01000112">
    <property type="protein sequence ID" value="VAX37297.1"/>
    <property type="molecule type" value="Genomic_DNA"/>
</dbReference>
<accession>A0A3B1E483</accession>
<protein>
    <recommendedName>
        <fullName evidence="2">Tetratricopeptide repeat protein</fullName>
    </recommendedName>
</protein>
<dbReference type="SUPFAM" id="SSF48452">
    <property type="entry name" value="TPR-like"/>
    <property type="match status" value="2"/>
</dbReference>
<gene>
    <name evidence="1" type="ORF">MNBD_PLANCTO02-1298</name>
</gene>
<dbReference type="PANTHER" id="PTHR12558:SF13">
    <property type="entry name" value="CELL DIVISION CYCLE PROTEIN 27 HOMOLOG"/>
    <property type="match status" value="1"/>
</dbReference>
<evidence type="ECO:0000313" key="1">
    <source>
        <dbReference type="EMBL" id="VAX37297.1"/>
    </source>
</evidence>
<evidence type="ECO:0008006" key="2">
    <source>
        <dbReference type="Google" id="ProtNLM"/>
    </source>
</evidence>
<dbReference type="PROSITE" id="PS50005">
    <property type="entry name" value="TPR"/>
    <property type="match status" value="3"/>
</dbReference>
<dbReference type="PANTHER" id="PTHR12558">
    <property type="entry name" value="CELL DIVISION CYCLE 16,23,27"/>
    <property type="match status" value="1"/>
</dbReference>
<dbReference type="InterPro" id="IPR019734">
    <property type="entry name" value="TPR_rpt"/>
</dbReference>
<organism evidence="1">
    <name type="scientific">hydrothermal vent metagenome</name>
    <dbReference type="NCBI Taxonomy" id="652676"/>
    <lineage>
        <taxon>unclassified sequences</taxon>
        <taxon>metagenomes</taxon>
        <taxon>ecological metagenomes</taxon>
    </lineage>
</organism>
<dbReference type="AlphaFoldDB" id="A0A3B1E483"/>
<name>A0A3B1E483_9ZZZZ</name>
<dbReference type="SMART" id="SM00028">
    <property type="entry name" value="TPR"/>
    <property type="match status" value="5"/>
</dbReference>
<dbReference type="InterPro" id="IPR011990">
    <property type="entry name" value="TPR-like_helical_dom_sf"/>
</dbReference>
<reference evidence="1" key="1">
    <citation type="submission" date="2018-06" db="EMBL/GenBank/DDBJ databases">
        <authorList>
            <person name="Zhirakovskaya E."/>
        </authorList>
    </citation>
    <scope>NUCLEOTIDE SEQUENCE</scope>
</reference>
<sequence length="465" mass="52919">MAADKNKIAAMSYKRGSEALGKENWDFAIEMFSQAVTLCPDNLLYRQVLRGAEYRKYGNNKKGARMAGVKLAGTRNRIRKARKAKDWLLVSQEVEKGLQINPWDAGLNASLGEACRHLEYDNIAVYAYERTIEANKEDKANLTELAHVLEEMGEYKRAIICWTQIQKIDPENKEARSKIMGLEATKVSDRGGYEHAENTQDVRTSAYSDFVGKPGGPGAADGPGMSEEADLLRAIKKEPEKHAHYLKVADLYRKENRLEDAAEMLQKGLDASGGDPAIREQLEDVELQQMRQNMSLAHEASKKSDDPERAKKQIKLLNRELVQREIEILSARTERYPQDAKLKYQLAMRHMRFKNWTAAIPLLQQASSDSRMEGEVLCALGDCFLKDGKKSLAKRQFSKAVEQLNVQDHKELFKKAHYILGCLLQKEGNMEDAEEHFQEILSLDYEYKDTLQKLEEIQSQTAEEE</sequence>
<dbReference type="Pfam" id="PF13432">
    <property type="entry name" value="TPR_16"/>
    <property type="match status" value="1"/>
</dbReference>